<reference evidence="1" key="1">
    <citation type="submission" date="2018-05" db="EMBL/GenBank/DDBJ databases">
        <authorList>
            <person name="Lanie J.A."/>
            <person name="Ng W.-L."/>
            <person name="Kazmierczak K.M."/>
            <person name="Andrzejewski T.M."/>
            <person name="Davidsen T.M."/>
            <person name="Wayne K.J."/>
            <person name="Tettelin H."/>
            <person name="Glass J.I."/>
            <person name="Rusch D."/>
            <person name="Podicherti R."/>
            <person name="Tsui H.-C.T."/>
            <person name="Winkler M.E."/>
        </authorList>
    </citation>
    <scope>NUCLEOTIDE SEQUENCE</scope>
</reference>
<feature type="non-terminal residue" evidence="1">
    <location>
        <position position="49"/>
    </location>
</feature>
<gene>
    <name evidence="1" type="ORF">METZ01_LOCUS124282</name>
</gene>
<protein>
    <recommendedName>
        <fullName evidence="2">Acyl-CoA dehydrogenase/oxidase N-terminal domain-containing protein</fullName>
    </recommendedName>
</protein>
<evidence type="ECO:0000313" key="1">
    <source>
        <dbReference type="EMBL" id="SVA71428.1"/>
    </source>
</evidence>
<dbReference type="EMBL" id="UINC01017279">
    <property type="protein sequence ID" value="SVA71428.1"/>
    <property type="molecule type" value="Genomic_DNA"/>
</dbReference>
<evidence type="ECO:0008006" key="2">
    <source>
        <dbReference type="Google" id="ProtNLM"/>
    </source>
</evidence>
<dbReference type="Gene3D" id="1.10.540.10">
    <property type="entry name" value="Acyl-CoA dehydrogenase/oxidase, N-terminal domain"/>
    <property type="match status" value="1"/>
</dbReference>
<name>A0A381Y345_9ZZZZ</name>
<accession>A0A381Y345</accession>
<dbReference type="AlphaFoldDB" id="A0A381Y345"/>
<dbReference type="InterPro" id="IPR037069">
    <property type="entry name" value="AcylCoA_DH/ox_N_sf"/>
</dbReference>
<dbReference type="GO" id="GO:0050660">
    <property type="term" value="F:flavin adenine dinucleotide binding"/>
    <property type="evidence" value="ECO:0007669"/>
    <property type="project" value="InterPro"/>
</dbReference>
<dbReference type="GO" id="GO:0016627">
    <property type="term" value="F:oxidoreductase activity, acting on the CH-CH group of donors"/>
    <property type="evidence" value="ECO:0007669"/>
    <property type="project" value="InterPro"/>
</dbReference>
<organism evidence="1">
    <name type="scientific">marine metagenome</name>
    <dbReference type="NCBI Taxonomy" id="408172"/>
    <lineage>
        <taxon>unclassified sequences</taxon>
        <taxon>metagenomes</taxon>
        <taxon>ecological metagenomes</taxon>
    </lineage>
</organism>
<proteinExistence type="predicted"/>
<sequence>MNFGLSEEQELIRDSFSGTLERVCQLDSVRKTAEASAPVDESIWTELCS</sequence>